<feature type="region of interest" description="Disordered" evidence="4">
    <location>
        <begin position="1"/>
        <end position="20"/>
    </location>
</feature>
<evidence type="ECO:0000313" key="7">
    <source>
        <dbReference type="Proteomes" id="UP000316473"/>
    </source>
</evidence>
<organism evidence="6 7">
    <name type="scientific">Nitrosomonas stercoris</name>
    <dbReference type="NCBI Taxonomy" id="1444684"/>
    <lineage>
        <taxon>Bacteria</taxon>
        <taxon>Pseudomonadati</taxon>
        <taxon>Pseudomonadota</taxon>
        <taxon>Betaproteobacteria</taxon>
        <taxon>Nitrosomonadales</taxon>
        <taxon>Nitrosomonadaceae</taxon>
        <taxon>Nitrosomonas</taxon>
    </lineage>
</organism>
<evidence type="ECO:0000256" key="3">
    <source>
        <dbReference type="ARBA" id="ARBA00022679"/>
    </source>
</evidence>
<gene>
    <name evidence="6" type="ORF">Nstercoris_00868</name>
</gene>
<keyword evidence="3" id="KW-0808">Transferase</keyword>
<proteinExistence type="inferred from homology"/>
<feature type="domain" description="DNA methylase N-4/N-6" evidence="5">
    <location>
        <begin position="504"/>
        <end position="627"/>
    </location>
</feature>
<keyword evidence="2" id="KW-0489">Methyltransferase</keyword>
<dbReference type="PROSITE" id="PS00092">
    <property type="entry name" value="N6_MTASE"/>
    <property type="match status" value="1"/>
</dbReference>
<dbReference type="REBASE" id="343212">
    <property type="entry name" value="M.NstHISORF868P"/>
</dbReference>
<dbReference type="AlphaFoldDB" id="A0A4Y1YLP0"/>
<dbReference type="Pfam" id="PF01555">
    <property type="entry name" value="N6_N4_Mtase"/>
    <property type="match status" value="2"/>
</dbReference>
<comment type="similarity">
    <text evidence="1">Belongs to the N(4)/N(6)-methyltransferase family.</text>
</comment>
<feature type="compositionally biased region" description="Basic and acidic residues" evidence="4">
    <location>
        <begin position="1"/>
        <end position="14"/>
    </location>
</feature>
<keyword evidence="7" id="KW-1185">Reference proteome</keyword>
<reference evidence="6 7" key="1">
    <citation type="submission" date="2019-06" db="EMBL/GenBank/DDBJ databases">
        <title>Nitrosomonas stercoris KYUHI-S whole genome shotgun sequence.</title>
        <authorList>
            <person name="Nakagawa T."/>
            <person name="Tsuchiya Y."/>
            <person name="Takahashi R."/>
        </authorList>
    </citation>
    <scope>NUCLEOTIDE SEQUENCE [LARGE SCALE GENOMIC DNA]</scope>
    <source>
        <strain evidence="6 7">KYUHI-S</strain>
    </source>
</reference>
<dbReference type="KEGG" id="nst:Nstercoris_00868"/>
<dbReference type="EMBL" id="AP019755">
    <property type="protein sequence ID" value="BBL34629.1"/>
    <property type="molecule type" value="Genomic_DNA"/>
</dbReference>
<evidence type="ECO:0000256" key="2">
    <source>
        <dbReference type="ARBA" id="ARBA00022603"/>
    </source>
</evidence>
<dbReference type="Proteomes" id="UP000316473">
    <property type="component" value="Chromosome"/>
</dbReference>
<dbReference type="InterPro" id="IPR002052">
    <property type="entry name" value="DNA_methylase_N6_adenine_CS"/>
</dbReference>
<evidence type="ECO:0000259" key="5">
    <source>
        <dbReference type="Pfam" id="PF01555"/>
    </source>
</evidence>
<name>A0A4Y1YLP0_9PROT</name>
<dbReference type="InterPro" id="IPR029063">
    <property type="entry name" value="SAM-dependent_MTases_sf"/>
</dbReference>
<dbReference type="InterPro" id="IPR002941">
    <property type="entry name" value="DNA_methylase_N4/N6"/>
</dbReference>
<dbReference type="GO" id="GO:0008170">
    <property type="term" value="F:N-methyltransferase activity"/>
    <property type="evidence" value="ECO:0007669"/>
    <property type="project" value="InterPro"/>
</dbReference>
<feature type="domain" description="DNA methylase N-4/N-6" evidence="5">
    <location>
        <begin position="84"/>
        <end position="163"/>
    </location>
</feature>
<dbReference type="Gene3D" id="3.40.50.150">
    <property type="entry name" value="Vaccinia Virus protein VP39"/>
    <property type="match status" value="2"/>
</dbReference>
<accession>A0A4Y1YLP0</accession>
<protein>
    <recommendedName>
        <fullName evidence="5">DNA methylase N-4/N-6 domain-containing protein</fullName>
    </recommendedName>
</protein>
<evidence type="ECO:0000256" key="4">
    <source>
        <dbReference type="SAM" id="MobiDB-lite"/>
    </source>
</evidence>
<dbReference type="GO" id="GO:0032259">
    <property type="term" value="P:methylation"/>
    <property type="evidence" value="ECO:0007669"/>
    <property type="project" value="UniProtKB-KW"/>
</dbReference>
<sequence>MKQDELFNSEHRTQNTEPQPVTCLGIEFPSDEARRQHFTELLRDRLRNPDFRKIEGFPIGSDEDILNLSDPPYYTACPNPWIADFIEEWESQKPEKPADYHYHREPFAADVSEGKTHAIYKAHSYHTKVPHLAIVPSILHYTKPGDIVLDGFNGSGMTGVAAQWCGAAPREYRAELEQKWKAEGHTAPEWGLRHCVLNDLSPAATFIAANYNLPFDVNAFSKAAKKLLKDVEKEIGWMYETLHSDGKTKGRIEYTVWSEVFTCPDCAGEVVFLNEALDEESKRVKDSFPCPHCQAEVSKRSLQKAFSTEFDPIANETHQVPKRRPSLICYKIGKTRYEKKPDLADLEMLQKISQMDIPSEIPRTALPYMHMTHERARMDRSGVTHIHHFYLPRAAQALGVMWRIAKACPNTRIRNMLMFFVEQGFTTLSVQNRFRPHQTSQSNQVMTGVYYVPSQIAEISVSYRFDSKLRALLKTFGSNFSASDSVVVSTNSTASLQVSDNSFDYVFTDPPFGENIYYADLNFLVESWYGVLSNANAEAIVDKAKKKGLPEYQELMRRCFAEYYRVLKPGRWITIVFHNSRNAVWNAIQEALQNVGFVVADVRTLDKQQGSYRQVTSMATKQDLVISAYKANGGLEDRFKLTAGSEDGVWDFVRTHLSNLPVFVKKDGRSEVIAERKEYLLYDRMVAFHVQRGVTVPFSSAEFYAELSQRFSERDGMFFLPNQTAEYDKKRMTVQDVEQLTLFVTDEASARQWLRELLKPKPQTFQEIHPLFMKEISGWSKNEVGLELSTLLNQNFLCYDGKGPVPEQIHAYLSTNWKELRNLPKDDPALVTKARDRWYVPDPNKAGDLEKLREKALLKEFEEYKEVKKKLKVFRLEAVRAGFKKAWQERDYAVIVAVADKIPNNVLEEDPKLLMWYDQAVTRMGGE</sequence>
<evidence type="ECO:0000256" key="1">
    <source>
        <dbReference type="ARBA" id="ARBA00006594"/>
    </source>
</evidence>
<evidence type="ECO:0000313" key="6">
    <source>
        <dbReference type="EMBL" id="BBL34629.1"/>
    </source>
</evidence>
<dbReference type="GO" id="GO:0003677">
    <property type="term" value="F:DNA binding"/>
    <property type="evidence" value="ECO:0007669"/>
    <property type="project" value="InterPro"/>
</dbReference>
<dbReference type="SUPFAM" id="SSF53335">
    <property type="entry name" value="S-adenosyl-L-methionine-dependent methyltransferases"/>
    <property type="match status" value="2"/>
</dbReference>